<dbReference type="PANTHER" id="PTHR10996">
    <property type="entry name" value="2-HYDROXYACID DEHYDROGENASE-RELATED"/>
    <property type="match status" value="1"/>
</dbReference>
<organism evidence="5 6">
    <name type="scientific">Victivallis vadensis</name>
    <dbReference type="NCBI Taxonomy" id="172901"/>
    <lineage>
        <taxon>Bacteria</taxon>
        <taxon>Pseudomonadati</taxon>
        <taxon>Lentisphaerota</taxon>
        <taxon>Lentisphaeria</taxon>
        <taxon>Victivallales</taxon>
        <taxon>Victivallaceae</taxon>
        <taxon>Victivallis</taxon>
    </lineage>
</organism>
<sequence length="340" mass="37230">MPKIVYAGTREESFFPELWSAQAKETAARLGYEIAIPGFTRFEGTRERWREFLAGAEGIVTTWFSPRIDAGILRVAPKLRIVGHAAGSLAGYVSPELFEAGVKVTSANTDMAHAVAEWCLMGALMGRRNVAAYSEFGTAGRLNFPGRSACGSVRNAVVGIWGFGMVAEHLVRMLEPLRPAKVLVFSGHLAAARAAEFGVELAGFEEVLRRSDILFTLAGLNRNTAGMLDASRLALLKDGMTLVNGGRGQLMNEADFYAELARGRFNAVLDVYHQEPLPAEHILHTLPNVVLTPHNAGYPSRSSYIATVLEEFGRCFRNEPLRNEVAPEKIAFMTENCVNR</sequence>
<dbReference type="PANTHER" id="PTHR10996:SF178">
    <property type="entry name" value="2-HYDROXYACID DEHYDROGENASE YGL185C-RELATED"/>
    <property type="match status" value="1"/>
</dbReference>
<dbReference type="EMBL" id="JABAEW010000003">
    <property type="protein sequence ID" value="NMD85464.1"/>
    <property type="molecule type" value="Genomic_DNA"/>
</dbReference>
<dbReference type="Gene3D" id="3.40.50.720">
    <property type="entry name" value="NAD(P)-binding Rossmann-like Domain"/>
    <property type="match status" value="2"/>
</dbReference>
<evidence type="ECO:0000313" key="6">
    <source>
        <dbReference type="Proteomes" id="UP000245959"/>
    </source>
</evidence>
<gene>
    <name evidence="5" type="ORF">C8D82_10338</name>
    <name evidence="4" type="ORF">HF882_02580</name>
</gene>
<evidence type="ECO:0000313" key="4">
    <source>
        <dbReference type="EMBL" id="NMD85464.1"/>
    </source>
</evidence>
<reference evidence="4 7" key="2">
    <citation type="submission" date="2020-04" db="EMBL/GenBank/DDBJ databases">
        <authorList>
            <person name="Hitch T.C.A."/>
            <person name="Wylensek D."/>
            <person name="Clavel T."/>
        </authorList>
    </citation>
    <scope>NUCLEOTIDE SEQUENCE [LARGE SCALE GENOMIC DNA]</scope>
    <source>
        <strain evidence="4 7">COR2-253-APC-1A</strain>
    </source>
</reference>
<dbReference type="Pfam" id="PF02826">
    <property type="entry name" value="2-Hacid_dh_C"/>
    <property type="match status" value="1"/>
</dbReference>
<dbReference type="GO" id="GO:0016618">
    <property type="term" value="F:hydroxypyruvate reductase [NAD(P)H] activity"/>
    <property type="evidence" value="ECO:0007669"/>
    <property type="project" value="TreeGrafter"/>
</dbReference>
<dbReference type="InterPro" id="IPR036291">
    <property type="entry name" value="NAD(P)-bd_dom_sf"/>
</dbReference>
<comment type="caution">
    <text evidence="5">The sequence shown here is derived from an EMBL/GenBank/DDBJ whole genome shotgun (WGS) entry which is preliminary data.</text>
</comment>
<proteinExistence type="predicted"/>
<keyword evidence="6" id="KW-1185">Reference proteome</keyword>
<evidence type="ECO:0000313" key="5">
    <source>
        <dbReference type="EMBL" id="PVY45124.1"/>
    </source>
</evidence>
<evidence type="ECO:0000256" key="2">
    <source>
        <dbReference type="ARBA" id="ARBA00023027"/>
    </source>
</evidence>
<dbReference type="OrthoDB" id="9805416at2"/>
<dbReference type="RefSeq" id="WP_116882698.1">
    <property type="nucleotide sequence ID" value="NZ_CABMMC010000019.1"/>
</dbReference>
<name>A0A2U1B8X7_9BACT</name>
<dbReference type="SUPFAM" id="SSF52283">
    <property type="entry name" value="Formate/glycerate dehydrogenase catalytic domain-like"/>
    <property type="match status" value="1"/>
</dbReference>
<dbReference type="GeneID" id="78294029"/>
<dbReference type="InterPro" id="IPR050223">
    <property type="entry name" value="D-isomer_2-hydroxyacid_DH"/>
</dbReference>
<feature type="domain" description="D-isomer specific 2-hydroxyacid dehydrogenase NAD-binding" evidence="3">
    <location>
        <begin position="123"/>
        <end position="296"/>
    </location>
</feature>
<accession>A0A2U1B8X7</accession>
<dbReference type="GO" id="GO:0030267">
    <property type="term" value="F:glyoxylate reductase (NADPH) activity"/>
    <property type="evidence" value="ECO:0007669"/>
    <property type="project" value="TreeGrafter"/>
</dbReference>
<dbReference type="EMBL" id="QEKH01000003">
    <property type="protein sequence ID" value="PVY45124.1"/>
    <property type="molecule type" value="Genomic_DNA"/>
</dbReference>
<dbReference type="Proteomes" id="UP000245959">
    <property type="component" value="Unassembled WGS sequence"/>
</dbReference>
<dbReference type="CDD" id="cd12167">
    <property type="entry name" value="2-Hacid_dh_8"/>
    <property type="match status" value="1"/>
</dbReference>
<dbReference type="Proteomes" id="UP000576225">
    <property type="component" value="Unassembled WGS sequence"/>
</dbReference>
<dbReference type="GO" id="GO:0051287">
    <property type="term" value="F:NAD binding"/>
    <property type="evidence" value="ECO:0007669"/>
    <property type="project" value="InterPro"/>
</dbReference>
<keyword evidence="2" id="KW-0520">NAD</keyword>
<dbReference type="InterPro" id="IPR006140">
    <property type="entry name" value="D-isomer_DH_NAD-bd"/>
</dbReference>
<evidence type="ECO:0000256" key="1">
    <source>
        <dbReference type="ARBA" id="ARBA00023002"/>
    </source>
</evidence>
<evidence type="ECO:0000313" key="7">
    <source>
        <dbReference type="Proteomes" id="UP000576225"/>
    </source>
</evidence>
<dbReference type="GO" id="GO:0005829">
    <property type="term" value="C:cytosol"/>
    <property type="evidence" value="ECO:0007669"/>
    <property type="project" value="TreeGrafter"/>
</dbReference>
<dbReference type="SUPFAM" id="SSF51735">
    <property type="entry name" value="NAD(P)-binding Rossmann-fold domains"/>
    <property type="match status" value="1"/>
</dbReference>
<reference evidence="5 6" key="1">
    <citation type="submission" date="2018-04" db="EMBL/GenBank/DDBJ databases">
        <title>Genomic Encyclopedia of Type Strains, Phase IV (KMG-IV): sequencing the most valuable type-strain genomes for metagenomic binning, comparative biology and taxonomic classification.</title>
        <authorList>
            <person name="Goeker M."/>
        </authorList>
    </citation>
    <scope>NUCLEOTIDE SEQUENCE [LARGE SCALE GENOMIC DNA]</scope>
    <source>
        <strain evidence="5 6">DSM 14823</strain>
    </source>
</reference>
<keyword evidence="1" id="KW-0560">Oxidoreductase</keyword>
<dbReference type="AlphaFoldDB" id="A0A2U1B8X7"/>
<evidence type="ECO:0000259" key="3">
    <source>
        <dbReference type="Pfam" id="PF02826"/>
    </source>
</evidence>
<protein>
    <submittedName>
        <fullName evidence="4">Hydroxyacid dehydrogenase</fullName>
    </submittedName>
    <submittedName>
        <fullName evidence="5">Phosphoglycerate dehydrogenase-like enzyme</fullName>
    </submittedName>
</protein>